<reference evidence="1 2" key="2">
    <citation type="journal article" date="2023" name="Mol. Biol. Evol.">
        <title>Genomics of Secondarily Temperate Adaptation in the Only Non-Antarctic Icefish.</title>
        <authorList>
            <person name="Rivera-Colon A.G."/>
            <person name="Rayamajhi N."/>
            <person name="Minhas B.F."/>
            <person name="Madrigal G."/>
            <person name="Bilyk K.T."/>
            <person name="Yoon V."/>
            <person name="Hune M."/>
            <person name="Gregory S."/>
            <person name="Cheng C.H.C."/>
            <person name="Catchen J.M."/>
        </authorList>
    </citation>
    <scope>NUCLEOTIDE SEQUENCE [LARGE SCALE GENOMIC DNA]</scope>
    <source>
        <strain evidence="1">JMC-PN-2008</strain>
    </source>
</reference>
<evidence type="ECO:0000313" key="2">
    <source>
        <dbReference type="Proteomes" id="UP001346869"/>
    </source>
</evidence>
<evidence type="ECO:0000313" key="1">
    <source>
        <dbReference type="EMBL" id="KAK5853116.1"/>
    </source>
</evidence>
<gene>
    <name evidence="1" type="ORF">PBY51_006934</name>
</gene>
<accession>A0AAN7X236</accession>
<name>A0AAN7X236_ELEMC</name>
<dbReference type="EMBL" id="JAUZQC010000020">
    <property type="protein sequence ID" value="KAK5853116.1"/>
    <property type="molecule type" value="Genomic_DNA"/>
</dbReference>
<reference evidence="1 2" key="1">
    <citation type="journal article" date="2023" name="Genes (Basel)">
        <title>Chromosome-Level Genome Assembly and Circadian Gene Repertoire of the Patagonia Blennie Eleginops maclovinus-The Closest Ancestral Proxy of Antarctic Cryonotothenioids.</title>
        <authorList>
            <person name="Cheng C.C."/>
            <person name="Rivera-Colon A.G."/>
            <person name="Minhas B.F."/>
            <person name="Wilson L."/>
            <person name="Rayamajhi N."/>
            <person name="Vargas-Chacoff L."/>
            <person name="Catchen J.M."/>
        </authorList>
    </citation>
    <scope>NUCLEOTIDE SEQUENCE [LARGE SCALE GENOMIC DNA]</scope>
    <source>
        <strain evidence="1">JMC-PN-2008</strain>
    </source>
</reference>
<comment type="caution">
    <text evidence="1">The sequence shown here is derived from an EMBL/GenBank/DDBJ whole genome shotgun (WGS) entry which is preliminary data.</text>
</comment>
<protein>
    <submittedName>
        <fullName evidence="1">Uncharacterized protein</fullName>
    </submittedName>
</protein>
<dbReference type="AlphaFoldDB" id="A0AAN7X236"/>
<keyword evidence="2" id="KW-1185">Reference proteome</keyword>
<dbReference type="Proteomes" id="UP001346869">
    <property type="component" value="Unassembled WGS sequence"/>
</dbReference>
<proteinExistence type="predicted"/>
<organism evidence="1 2">
    <name type="scientific">Eleginops maclovinus</name>
    <name type="common">Patagonian blennie</name>
    <name type="synonym">Eleginus maclovinus</name>
    <dbReference type="NCBI Taxonomy" id="56733"/>
    <lineage>
        <taxon>Eukaryota</taxon>
        <taxon>Metazoa</taxon>
        <taxon>Chordata</taxon>
        <taxon>Craniata</taxon>
        <taxon>Vertebrata</taxon>
        <taxon>Euteleostomi</taxon>
        <taxon>Actinopterygii</taxon>
        <taxon>Neopterygii</taxon>
        <taxon>Teleostei</taxon>
        <taxon>Neoteleostei</taxon>
        <taxon>Acanthomorphata</taxon>
        <taxon>Eupercaria</taxon>
        <taxon>Perciformes</taxon>
        <taxon>Notothenioidei</taxon>
        <taxon>Eleginopidae</taxon>
        <taxon>Eleginops</taxon>
    </lineage>
</organism>
<sequence length="71" mass="7442">MAADMILVMRGLAKLSQAVVETQSSTLRSGAGVAAAVQNVQSAAEQSLSGCYDENSGDVWPAADFFHRGRI</sequence>